<dbReference type="GO" id="GO:0016887">
    <property type="term" value="F:ATP hydrolysis activity"/>
    <property type="evidence" value="ECO:0007669"/>
    <property type="project" value="InterPro"/>
</dbReference>
<dbReference type="PANTHER" id="PTHR10073:SF47">
    <property type="entry name" value="DNA MISMATCH REPAIR PROTEIN MLH3"/>
    <property type="match status" value="1"/>
</dbReference>
<gene>
    <name evidence="4" type="ORF">K452DRAFT_226518</name>
</gene>
<dbReference type="GO" id="GO:0140664">
    <property type="term" value="F:ATP-dependent DNA damage sensor activity"/>
    <property type="evidence" value="ECO:0007669"/>
    <property type="project" value="InterPro"/>
</dbReference>
<evidence type="ECO:0000259" key="3">
    <source>
        <dbReference type="SMART" id="SM00853"/>
    </source>
</evidence>
<comment type="similarity">
    <text evidence="1">Belongs to the DNA mismatch repair MutL/HexB family.</text>
</comment>
<feature type="compositionally biased region" description="Basic and acidic residues" evidence="2">
    <location>
        <begin position="1046"/>
        <end position="1059"/>
    </location>
</feature>
<accession>A0A6A6BED5</accession>
<feature type="region of interest" description="Disordered" evidence="2">
    <location>
        <begin position="543"/>
        <end position="594"/>
    </location>
</feature>
<feature type="domain" description="MutL C-terminal dimerisation" evidence="3">
    <location>
        <begin position="754"/>
        <end position="969"/>
    </location>
</feature>
<dbReference type="InterPro" id="IPR036890">
    <property type="entry name" value="HATPase_C_sf"/>
</dbReference>
<dbReference type="SMART" id="SM00853">
    <property type="entry name" value="MutL_C"/>
    <property type="match status" value="1"/>
</dbReference>
<evidence type="ECO:0000313" key="4">
    <source>
        <dbReference type="EMBL" id="KAF2142522.1"/>
    </source>
</evidence>
<dbReference type="Gene3D" id="3.30.565.10">
    <property type="entry name" value="Histidine kinase-like ATPase, C-terminal domain"/>
    <property type="match status" value="1"/>
</dbReference>
<feature type="region of interest" description="Disordered" evidence="2">
    <location>
        <begin position="1039"/>
        <end position="1059"/>
    </location>
</feature>
<protein>
    <recommendedName>
        <fullName evidence="3">MutL C-terminal dimerisation domain-containing protein</fullName>
    </recommendedName>
</protein>
<name>A0A6A6BED5_9PEZI</name>
<organism evidence="4 5">
    <name type="scientific">Aplosporella prunicola CBS 121167</name>
    <dbReference type="NCBI Taxonomy" id="1176127"/>
    <lineage>
        <taxon>Eukaryota</taxon>
        <taxon>Fungi</taxon>
        <taxon>Dikarya</taxon>
        <taxon>Ascomycota</taxon>
        <taxon>Pezizomycotina</taxon>
        <taxon>Dothideomycetes</taxon>
        <taxon>Dothideomycetes incertae sedis</taxon>
        <taxon>Botryosphaeriales</taxon>
        <taxon>Aplosporellaceae</taxon>
        <taxon>Aplosporella</taxon>
    </lineage>
</organism>
<dbReference type="RefSeq" id="XP_033398234.1">
    <property type="nucleotide sequence ID" value="XM_033536832.1"/>
</dbReference>
<dbReference type="Proteomes" id="UP000799438">
    <property type="component" value="Unassembled WGS sequence"/>
</dbReference>
<dbReference type="Pfam" id="PF13589">
    <property type="entry name" value="HATPase_c_3"/>
    <property type="match status" value="1"/>
</dbReference>
<feature type="region of interest" description="Disordered" evidence="2">
    <location>
        <begin position="416"/>
        <end position="490"/>
    </location>
</feature>
<dbReference type="GO" id="GO:0005524">
    <property type="term" value="F:ATP binding"/>
    <property type="evidence" value="ECO:0007669"/>
    <property type="project" value="InterPro"/>
</dbReference>
<reference evidence="4" key="1">
    <citation type="journal article" date="2020" name="Stud. Mycol.">
        <title>101 Dothideomycetes genomes: a test case for predicting lifestyles and emergence of pathogens.</title>
        <authorList>
            <person name="Haridas S."/>
            <person name="Albert R."/>
            <person name="Binder M."/>
            <person name="Bloem J."/>
            <person name="Labutti K."/>
            <person name="Salamov A."/>
            <person name="Andreopoulos B."/>
            <person name="Baker S."/>
            <person name="Barry K."/>
            <person name="Bills G."/>
            <person name="Bluhm B."/>
            <person name="Cannon C."/>
            <person name="Castanera R."/>
            <person name="Culley D."/>
            <person name="Daum C."/>
            <person name="Ezra D."/>
            <person name="Gonzalez J."/>
            <person name="Henrissat B."/>
            <person name="Kuo A."/>
            <person name="Liang C."/>
            <person name="Lipzen A."/>
            <person name="Lutzoni F."/>
            <person name="Magnuson J."/>
            <person name="Mondo S."/>
            <person name="Nolan M."/>
            <person name="Ohm R."/>
            <person name="Pangilinan J."/>
            <person name="Park H.-J."/>
            <person name="Ramirez L."/>
            <person name="Alfaro M."/>
            <person name="Sun H."/>
            <person name="Tritt A."/>
            <person name="Yoshinaga Y."/>
            <person name="Zwiers L.-H."/>
            <person name="Turgeon B."/>
            <person name="Goodwin S."/>
            <person name="Spatafora J."/>
            <person name="Crous P."/>
            <person name="Grigoriev I."/>
        </authorList>
    </citation>
    <scope>NUCLEOTIDE SEQUENCE</scope>
    <source>
        <strain evidence="4">CBS 121167</strain>
    </source>
</reference>
<dbReference type="GO" id="GO:0006298">
    <property type="term" value="P:mismatch repair"/>
    <property type="evidence" value="ECO:0007669"/>
    <property type="project" value="InterPro"/>
</dbReference>
<dbReference type="InterPro" id="IPR037198">
    <property type="entry name" value="MutL_C_sf"/>
</dbReference>
<evidence type="ECO:0000313" key="5">
    <source>
        <dbReference type="Proteomes" id="UP000799438"/>
    </source>
</evidence>
<dbReference type="PANTHER" id="PTHR10073">
    <property type="entry name" value="DNA MISMATCH REPAIR PROTEIN MLH, PMS, MUTL"/>
    <property type="match status" value="1"/>
</dbReference>
<dbReference type="GeneID" id="54294328"/>
<dbReference type="Gene3D" id="3.30.1540.20">
    <property type="entry name" value="MutL, C-terminal domain, dimerisation subdomain"/>
    <property type="match status" value="2"/>
</dbReference>
<dbReference type="AlphaFoldDB" id="A0A6A6BED5"/>
<dbReference type="SUPFAM" id="SSF55874">
    <property type="entry name" value="ATPase domain of HSP90 chaperone/DNA topoisomerase II/histidine kinase"/>
    <property type="match status" value="1"/>
</dbReference>
<dbReference type="InterPro" id="IPR038973">
    <property type="entry name" value="MutL/Mlh/Pms-like"/>
</dbReference>
<dbReference type="GO" id="GO:0032300">
    <property type="term" value="C:mismatch repair complex"/>
    <property type="evidence" value="ECO:0007669"/>
    <property type="project" value="InterPro"/>
</dbReference>
<feature type="compositionally biased region" description="Low complexity" evidence="2">
    <location>
        <begin position="427"/>
        <end position="438"/>
    </location>
</feature>
<sequence>MNLRRRDVTTAALPRPIEPLPPHVVAQIKSSTAITDLTAVVLGLLLNSLDAGAARIDVAIDTRRGGCVVEDDGSGILPAEFREAGGLGKPYSTSKHQSSLPVHGRNGTFLASLGASSLLTITSHHSLHRSHNTIVVHRSQVISRLLPAPHQQELALHDHGTRVTVRDLFGNMPVRVKQRAMMADDRGEAERQWDALKKIITGVLLAWRRPASVRLRDVQSNKNITLQTTRQEPSGTERIGKVKVHEELRPLLSIFSQASYITPNEWGSWVPASASTASIAVKGAISLEPGPTKTIQFISVGVKPIFPDRGHNEIFDEINRLFNASNFGTVDEEPELDEREKERRVEDKRFKIDGPTHRQLKGGRKGADRWPMFCLHATLKDNDEDALSSESKLHSIIEVLRAMITQWLLVHHFRPRSQRTRKGGSKPGSVSSDVSGSSMRASAGDTKSFVGHDKPALSTVEDNTEPGSQHAPLGVGQKRKRPSTSAAKAALGTAYNEPKIFSDWSRIRSANPSFYNNIWSSRKPGSAHGALPVEATKSERVSLAANSSNKGTELGRCSGLFRPDPILPGQLSSVKHSRDDSVRQPESSLDHQTNNVASVTHSLIQPSGDDTVKLTDTMSNETYLVNSRTGVVINRDGQKPNSSGLSTYGEPASISSVFDRPLSLSRRSKSAGNKGDSGSKWLDDFLAKWDNPIFRPSAAAIPQVSLQGISSESSGILSGRQGHYSHEAIKQAFTEASSLEGTKLSKDALKRASVVAQIDKKFILAIMDGSERTSAPSRHDEINAPKRMLVIIDQHAADERCRIEGLLAELCMPAAGQGRGYRSELGHASGIKTSVLADTLYFEISDREAQLFELYAATFADWGILFDIGQSGARKILIVKTLPGGISERCQADSKLLISLLRTEVWKLSGGGGARTSSSDASKTMTVADSASETSGRDWLRRVGKCPEGILEMLNSRACRSAVMFNDELTVAQCSELMERLATCAFPFQCAHGRPSMVPLVEVGGGVAGGEGLGVAEGCGGSSNTGGEGGSGFVEAFRRWGGGGVEQDKRPASRETREQ</sequence>
<evidence type="ECO:0000256" key="1">
    <source>
        <dbReference type="ARBA" id="ARBA00006082"/>
    </source>
</evidence>
<dbReference type="InterPro" id="IPR042120">
    <property type="entry name" value="MutL_C_dimsub"/>
</dbReference>
<feature type="compositionally biased region" description="Polar residues" evidence="2">
    <location>
        <begin position="584"/>
        <end position="594"/>
    </location>
</feature>
<evidence type="ECO:0000256" key="2">
    <source>
        <dbReference type="SAM" id="MobiDB-lite"/>
    </source>
</evidence>
<keyword evidence="5" id="KW-1185">Reference proteome</keyword>
<dbReference type="InterPro" id="IPR014790">
    <property type="entry name" value="MutL_C"/>
</dbReference>
<dbReference type="EMBL" id="ML995484">
    <property type="protein sequence ID" value="KAF2142522.1"/>
    <property type="molecule type" value="Genomic_DNA"/>
</dbReference>
<proteinExistence type="inferred from homology"/>
<dbReference type="SUPFAM" id="SSF118116">
    <property type="entry name" value="DNA mismatch repair protein MutL"/>
    <property type="match status" value="1"/>
</dbReference>
<dbReference type="OrthoDB" id="429932at2759"/>